<evidence type="ECO:0000313" key="7">
    <source>
        <dbReference type="EMBL" id="TDX02403.1"/>
    </source>
</evidence>
<feature type="active site" description="Nucleophile" evidence="5">
    <location>
        <position position="197"/>
    </location>
</feature>
<dbReference type="PANTHER" id="PTHR34218">
    <property type="entry name" value="PEPTIDASE S45 PENICILLIN AMIDASE"/>
    <property type="match status" value="1"/>
</dbReference>
<evidence type="ECO:0000313" key="8">
    <source>
        <dbReference type="Proteomes" id="UP000294498"/>
    </source>
</evidence>
<dbReference type="PANTHER" id="PTHR34218:SF3">
    <property type="entry name" value="ACYL-HOMOSERINE LACTONE ACYLASE PVDQ"/>
    <property type="match status" value="1"/>
</dbReference>
<dbReference type="InterPro" id="IPR043147">
    <property type="entry name" value="Penicillin_amidase_A-knob"/>
</dbReference>
<dbReference type="InterPro" id="IPR023343">
    <property type="entry name" value="Penicillin_amidase_dom1"/>
</dbReference>
<keyword evidence="4" id="KW-0865">Zymogen</keyword>
<evidence type="ECO:0000256" key="6">
    <source>
        <dbReference type="PIRSR" id="PIRSR001227-2"/>
    </source>
</evidence>
<protein>
    <submittedName>
        <fullName evidence="7">Acyl-homoserine lactone acylase PvdQ</fullName>
    </submittedName>
</protein>
<comment type="similarity">
    <text evidence="1">Belongs to the peptidase S45 family.</text>
</comment>
<dbReference type="PIRSF" id="PIRSF001227">
    <property type="entry name" value="Pen_acylase"/>
    <property type="match status" value="1"/>
</dbReference>
<dbReference type="GO" id="GO:0046872">
    <property type="term" value="F:metal ion binding"/>
    <property type="evidence" value="ECO:0007669"/>
    <property type="project" value="UniProtKB-KW"/>
</dbReference>
<evidence type="ECO:0000256" key="5">
    <source>
        <dbReference type="PIRSR" id="PIRSR001227-1"/>
    </source>
</evidence>
<dbReference type="GO" id="GO:0017000">
    <property type="term" value="P:antibiotic biosynthetic process"/>
    <property type="evidence" value="ECO:0007669"/>
    <property type="project" value="InterPro"/>
</dbReference>
<evidence type="ECO:0000256" key="2">
    <source>
        <dbReference type="ARBA" id="ARBA00022729"/>
    </source>
</evidence>
<dbReference type="Gene3D" id="1.10.439.10">
    <property type="entry name" value="Penicillin Amidohydrolase, domain 1"/>
    <property type="match status" value="1"/>
</dbReference>
<keyword evidence="3" id="KW-0378">Hydrolase</keyword>
<dbReference type="Gene3D" id="3.60.20.10">
    <property type="entry name" value="Glutamine Phosphoribosylpyrophosphate, subunit 1, domain 1"/>
    <property type="match status" value="1"/>
</dbReference>
<feature type="binding site" evidence="6">
    <location>
        <position position="267"/>
    </location>
    <ligand>
        <name>Ca(2+)</name>
        <dbReference type="ChEBI" id="CHEBI:29108"/>
    </ligand>
</feature>
<evidence type="ECO:0000256" key="3">
    <source>
        <dbReference type="ARBA" id="ARBA00022801"/>
    </source>
</evidence>
<dbReference type="SUPFAM" id="SSF56235">
    <property type="entry name" value="N-terminal nucleophile aminohydrolases (Ntn hydrolases)"/>
    <property type="match status" value="1"/>
</dbReference>
<evidence type="ECO:0000256" key="1">
    <source>
        <dbReference type="ARBA" id="ARBA00006586"/>
    </source>
</evidence>
<dbReference type="Pfam" id="PF01804">
    <property type="entry name" value="Penicil_amidase"/>
    <property type="match status" value="1"/>
</dbReference>
<reference evidence="7 8" key="1">
    <citation type="submission" date="2019-03" db="EMBL/GenBank/DDBJ databases">
        <title>Genomic Encyclopedia of Type Strains, Phase IV (KMG-IV): sequencing the most valuable type-strain genomes for metagenomic binning, comparative biology and taxonomic classification.</title>
        <authorList>
            <person name="Goeker M."/>
        </authorList>
    </citation>
    <scope>NUCLEOTIDE SEQUENCE [LARGE SCALE GENOMIC DNA]</scope>
    <source>
        <strain evidence="7 8">DSM 100059</strain>
    </source>
</reference>
<proteinExistence type="inferred from homology"/>
<dbReference type="Gene3D" id="1.10.1400.10">
    <property type="match status" value="1"/>
</dbReference>
<comment type="cofactor">
    <cofactor evidence="6">
        <name>Ca(2+)</name>
        <dbReference type="ChEBI" id="CHEBI:29108"/>
    </cofactor>
    <text evidence="6">Binds 1 Ca(2+) ion per dimer.</text>
</comment>
<keyword evidence="2" id="KW-0732">Signal</keyword>
<dbReference type="GO" id="GO:0016811">
    <property type="term" value="F:hydrolase activity, acting on carbon-nitrogen (but not peptide) bonds, in linear amides"/>
    <property type="evidence" value="ECO:0007669"/>
    <property type="project" value="InterPro"/>
</dbReference>
<feature type="binding site" evidence="6">
    <location>
        <position position="270"/>
    </location>
    <ligand>
        <name>Ca(2+)</name>
        <dbReference type="ChEBI" id="CHEBI:29108"/>
    </ligand>
</feature>
<organism evidence="7 8">
    <name type="scientific">Dinghuibacter silviterrae</name>
    <dbReference type="NCBI Taxonomy" id="1539049"/>
    <lineage>
        <taxon>Bacteria</taxon>
        <taxon>Pseudomonadati</taxon>
        <taxon>Bacteroidota</taxon>
        <taxon>Chitinophagia</taxon>
        <taxon>Chitinophagales</taxon>
        <taxon>Chitinophagaceae</taxon>
        <taxon>Dinghuibacter</taxon>
    </lineage>
</organism>
<name>A0A4V3GM76_9BACT</name>
<accession>A0A4V3GM76</accession>
<dbReference type="Gene3D" id="2.30.120.10">
    <property type="match status" value="1"/>
</dbReference>
<dbReference type="Proteomes" id="UP000294498">
    <property type="component" value="Unassembled WGS sequence"/>
</dbReference>
<dbReference type="InterPro" id="IPR002692">
    <property type="entry name" value="S45"/>
</dbReference>
<keyword evidence="6" id="KW-0106">Calcium</keyword>
<dbReference type="EMBL" id="SODV01000001">
    <property type="protein sequence ID" value="TDX02403.1"/>
    <property type="molecule type" value="Genomic_DNA"/>
</dbReference>
<keyword evidence="6" id="KW-0479">Metal-binding</keyword>
<dbReference type="OrthoDB" id="9759796at2"/>
<sequence>MKKHFTFLAGCLIAMAPKVSGGPSDTARYAAEAARVTIVRDKWGIPHIYGKTDADVVFGLMYEECSYDFARVEKNYLEVMGRQAEAYGPAYLTNDLELQLIEDTADAIRDYHNAPPWLVRLLDAFADGVNYYLYKHPACKPAVLKHFEPWFPLMFTDGSVSATSTGGIHPEEVRNFYARAPSVAAAAPAGEPAETGSNGFAIAPGRTADGHALLYINPHVPFYFRLEVHLVSEEGLNAYGAVTWGQFFVYQGFNEHCGWMHTSSYADVADLYKETVRRDAAGWQYLYDGAWKRMRTKTLRIGCKDSATQVVTAFYTGHGPVMGERDGKWLSLKENNRSMKALMEAWLTTKAATFAQYKKTMELRSNTTNNTVYADDFGNIAYWHGNFMPKRDPKLDWSLPVDGTTTATEWQGLEEGIHVFNPASGWIQNCNSTPFAVSGASSPRREDYPAYMAPDGQNFRSVNAIRLLQNAYNLTLDSLIAKGYNHYLAAFEVLLPSLFKAYEEAPDTALQAPIALLRNWDRFASDTSVATTLAVEWGTLMQRKAPRVATTEQYTHALAMIQGEVDNTSAADRAGFLLDVVHRLDSSFGTWRVPWGNLNRYQRLTGKIRETYDDNKPSFPVGWASSAFGSLPSFASTYQHTQKRYGFSGNSFIAAVEFGPRIKARTIVTGGESSNPASPHFTDQAQGYIQGKFKDVYFYKEDVLAHAERTYHPGD</sequence>
<dbReference type="InterPro" id="IPR029055">
    <property type="entry name" value="Ntn_hydrolases_N"/>
</dbReference>
<gene>
    <name evidence="7" type="ORF">EDB95_3461</name>
</gene>
<dbReference type="RefSeq" id="WP_133995016.1">
    <property type="nucleotide sequence ID" value="NZ_SODV01000001.1"/>
</dbReference>
<dbReference type="InterPro" id="IPR014395">
    <property type="entry name" value="Pen/GL7ACA/AHL_acylase"/>
</dbReference>
<keyword evidence="8" id="KW-1185">Reference proteome</keyword>
<comment type="caution">
    <text evidence="7">The sequence shown here is derived from an EMBL/GenBank/DDBJ whole genome shotgun (WGS) entry which is preliminary data.</text>
</comment>
<evidence type="ECO:0000256" key="4">
    <source>
        <dbReference type="ARBA" id="ARBA00023145"/>
    </source>
</evidence>
<dbReference type="AlphaFoldDB" id="A0A4V3GM76"/>
<dbReference type="InterPro" id="IPR043146">
    <property type="entry name" value="Penicillin_amidase_N_B-knob"/>
</dbReference>